<evidence type="ECO:0000256" key="1">
    <source>
        <dbReference type="ARBA" id="ARBA00023012"/>
    </source>
</evidence>
<dbReference type="Gene3D" id="1.20.120.160">
    <property type="entry name" value="HPT domain"/>
    <property type="match status" value="1"/>
</dbReference>
<dbReference type="Proteomes" id="UP001234811">
    <property type="component" value="Unassembled WGS sequence"/>
</dbReference>
<feature type="domain" description="HPt" evidence="4">
    <location>
        <begin position="44"/>
        <end position="136"/>
    </location>
</feature>
<evidence type="ECO:0000259" key="4">
    <source>
        <dbReference type="PROSITE" id="PS50894"/>
    </source>
</evidence>
<feature type="compositionally biased region" description="Polar residues" evidence="3">
    <location>
        <begin position="94"/>
        <end position="105"/>
    </location>
</feature>
<dbReference type="Pfam" id="PF01627">
    <property type="entry name" value="Hpt"/>
    <property type="match status" value="1"/>
</dbReference>
<dbReference type="EMBL" id="JAVIPQ010000423">
    <property type="protein sequence ID" value="MDQ9558836.1"/>
    <property type="molecule type" value="Genomic_DNA"/>
</dbReference>
<dbReference type="GO" id="GO:0000160">
    <property type="term" value="P:phosphorelay signal transduction system"/>
    <property type="evidence" value="ECO:0007669"/>
    <property type="project" value="UniProtKB-KW"/>
</dbReference>
<protein>
    <submittedName>
        <fullName evidence="5">Hpt domain-containing protein</fullName>
    </submittedName>
</protein>
<dbReference type="GO" id="GO:0004672">
    <property type="term" value="F:protein kinase activity"/>
    <property type="evidence" value="ECO:0007669"/>
    <property type="project" value="UniProtKB-ARBA"/>
</dbReference>
<dbReference type="CDD" id="cd00088">
    <property type="entry name" value="HPT"/>
    <property type="match status" value="1"/>
</dbReference>
<dbReference type="AlphaFoldDB" id="A0ABD5BRU4"/>
<dbReference type="SUPFAM" id="SSF47226">
    <property type="entry name" value="Histidine-containing phosphotransfer domain, HPT domain"/>
    <property type="match status" value="1"/>
</dbReference>
<feature type="non-terminal residue" evidence="5">
    <location>
        <position position="1"/>
    </location>
</feature>
<evidence type="ECO:0000256" key="3">
    <source>
        <dbReference type="SAM" id="MobiDB-lite"/>
    </source>
</evidence>
<organism evidence="5 6">
    <name type="scientific">Serratia marcescens</name>
    <dbReference type="NCBI Taxonomy" id="615"/>
    <lineage>
        <taxon>Bacteria</taxon>
        <taxon>Pseudomonadati</taxon>
        <taxon>Pseudomonadota</taxon>
        <taxon>Gammaproteobacteria</taxon>
        <taxon>Enterobacterales</taxon>
        <taxon>Yersiniaceae</taxon>
        <taxon>Serratia</taxon>
    </lineage>
</organism>
<dbReference type="InterPro" id="IPR036641">
    <property type="entry name" value="HPT_dom_sf"/>
</dbReference>
<evidence type="ECO:0000256" key="2">
    <source>
        <dbReference type="PROSITE-ProRule" id="PRU00110"/>
    </source>
</evidence>
<accession>A0ABD5BRU4</accession>
<reference evidence="5 6" key="1">
    <citation type="submission" date="2023-07" db="EMBL/GenBank/DDBJ databases">
        <title>Pathogens genome sequencing project 196.</title>
        <authorList>
            <person name="Cao X."/>
        </authorList>
    </citation>
    <scope>NUCLEOTIDE SEQUENCE [LARGE SCALE GENOMIC DNA]</scope>
    <source>
        <strain evidence="5 6">SM41</strain>
    </source>
</reference>
<evidence type="ECO:0000313" key="6">
    <source>
        <dbReference type="Proteomes" id="UP001234811"/>
    </source>
</evidence>
<gene>
    <name evidence="5" type="ORF">RF091_25440</name>
</gene>
<feature type="non-terminal residue" evidence="5">
    <location>
        <position position="136"/>
    </location>
</feature>
<comment type="caution">
    <text evidence="5">The sequence shown here is derived from an EMBL/GenBank/DDBJ whole genome shotgun (WGS) entry which is preliminary data.</text>
</comment>
<sequence>TQVIKHYWDHQPSHTSKKTEHKAMQINESLLDTAMLEQYMDLVGPQLIHQSLEMFEQMMPGYLAVLDSNMTARDQKGITEEGHKIKGAAGSVGLRQQQHRAQPNQKPTPPAGGANVQAWVVELKQEWRNDERGRAH</sequence>
<evidence type="ECO:0000313" key="5">
    <source>
        <dbReference type="EMBL" id="MDQ9558836.1"/>
    </source>
</evidence>
<feature type="modified residue" description="Phosphohistidine" evidence="2">
    <location>
        <position position="83"/>
    </location>
</feature>
<feature type="region of interest" description="Disordered" evidence="3">
    <location>
        <begin position="88"/>
        <end position="118"/>
    </location>
</feature>
<proteinExistence type="predicted"/>
<dbReference type="PROSITE" id="PS50894">
    <property type="entry name" value="HPT"/>
    <property type="match status" value="1"/>
</dbReference>
<name>A0ABD5BRU4_SERMA</name>
<dbReference type="RefSeq" id="WP_309213295.1">
    <property type="nucleotide sequence ID" value="NZ_JAVIPQ010000423.1"/>
</dbReference>
<keyword evidence="2" id="KW-0597">Phosphoprotein</keyword>
<dbReference type="InterPro" id="IPR008207">
    <property type="entry name" value="Sig_transdc_His_kin_Hpt_dom"/>
</dbReference>
<keyword evidence="1" id="KW-0902">Two-component regulatory system</keyword>